<feature type="transmembrane region" description="Helical" evidence="1">
    <location>
        <begin position="362"/>
        <end position="380"/>
    </location>
</feature>
<evidence type="ECO:0000313" key="3">
    <source>
        <dbReference type="EMBL" id="EPZ33854.1"/>
    </source>
</evidence>
<dbReference type="HOGENOM" id="CLU_716012_0_0_1"/>
<dbReference type="GO" id="GO:0004519">
    <property type="term" value="F:endonuclease activity"/>
    <property type="evidence" value="ECO:0007669"/>
    <property type="project" value="UniProtKB-KW"/>
</dbReference>
<dbReference type="Proteomes" id="UP000030755">
    <property type="component" value="Unassembled WGS sequence"/>
</dbReference>
<gene>
    <name evidence="3" type="ORF">O9G_004446</name>
    <name evidence="4" type="ORF">ROZALSC1DRAFT_27476</name>
</gene>
<dbReference type="AlphaFoldDB" id="A0A075AZ60"/>
<reference evidence="4" key="3">
    <citation type="submission" date="2018-08" db="EMBL/GenBank/DDBJ databases">
        <title>Leveraging single-cell genomics to expand the Fungal Tree of Life.</title>
        <authorList>
            <consortium name="DOE Joint Genome Institute"/>
            <person name="Ahrendt S.R."/>
            <person name="Quandt C.A."/>
            <person name="Ciobanu D."/>
            <person name="Clum A."/>
            <person name="Salamov A."/>
            <person name="Andreopoulos B."/>
            <person name="Cheng J.-F."/>
            <person name="Woyke T."/>
            <person name="Pelin A."/>
            <person name="Henrissat B."/>
            <person name="Reynolds N."/>
            <person name="Benny G.L."/>
            <person name="Smith M.E."/>
            <person name="James T.Y."/>
            <person name="Grigoriev I.V."/>
        </authorList>
    </citation>
    <scope>NUCLEOTIDE SEQUENCE</scope>
    <source>
        <strain evidence="4">CSF55</strain>
    </source>
</reference>
<dbReference type="SUPFAM" id="SSF56219">
    <property type="entry name" value="DNase I-like"/>
    <property type="match status" value="1"/>
</dbReference>
<keyword evidence="1" id="KW-1133">Transmembrane helix</keyword>
<organism evidence="3 5">
    <name type="scientific">Rozella allomycis (strain CSF55)</name>
    <dbReference type="NCBI Taxonomy" id="988480"/>
    <lineage>
        <taxon>Eukaryota</taxon>
        <taxon>Fungi</taxon>
        <taxon>Fungi incertae sedis</taxon>
        <taxon>Cryptomycota</taxon>
        <taxon>Cryptomycota incertae sedis</taxon>
        <taxon>Rozella</taxon>
    </lineage>
</organism>
<sequence length="386" mass="45064">MQPGDLITYDFRIQPSSHIPNSPTVLQFNIERGYQLSNILRLLLSHPSDILCLQELDIQCERTQHIDIVKYLAKELQMKAAFVVEFVEEYHEKRSKYHQGGGVHGNAILSKYDFDPRVIEHEHQPFDWVSNGLSYGEPRQGGRYTIIGDFYFNDKTKLTVYSAHLEPFCGMIGRLLQFSEIARDVAHQKPSHPFVIAGDLNTLGHGLARFSPRYCNDRMRFYSFGWTESEFWLSNILCFQLSTDDKNDERYATRKMANRSHFLLDPASYTYLMSLDVIETFDGMEESFKIKRWLNVYKAKLDWMLVHRMKPTLSLVLNNDYSASDHKALFARFERIDSSDDWEIMATKWRNSWAEHGRRKRLALFGSTVLATFGLAFLALRRLYLP</sequence>
<keyword evidence="3" id="KW-0269">Exonuclease</keyword>
<evidence type="ECO:0000313" key="5">
    <source>
        <dbReference type="Proteomes" id="UP000030755"/>
    </source>
</evidence>
<reference evidence="6" key="2">
    <citation type="journal article" date="2018" name="Nat. Microbiol.">
        <title>Leveraging single-cell genomics to expand the fungal tree of life.</title>
        <authorList>
            <person name="Ahrendt S.R."/>
            <person name="Quandt C.A."/>
            <person name="Ciobanu D."/>
            <person name="Clum A."/>
            <person name="Salamov A."/>
            <person name="Andreopoulos B."/>
            <person name="Cheng J.F."/>
            <person name="Woyke T."/>
            <person name="Pelin A."/>
            <person name="Henrissat B."/>
            <person name="Reynolds N.K."/>
            <person name="Benny G.L."/>
            <person name="Smith M.E."/>
            <person name="James T.Y."/>
            <person name="Grigoriev I.V."/>
        </authorList>
    </citation>
    <scope>NUCLEOTIDE SEQUENCE [LARGE SCALE GENOMIC DNA]</scope>
    <source>
        <strain evidence="6">CSF55</strain>
    </source>
</reference>
<evidence type="ECO:0000313" key="6">
    <source>
        <dbReference type="Proteomes" id="UP000281549"/>
    </source>
</evidence>
<feature type="domain" description="Endonuclease/exonuclease/phosphatase" evidence="2">
    <location>
        <begin position="26"/>
        <end position="326"/>
    </location>
</feature>
<dbReference type="Proteomes" id="UP000281549">
    <property type="component" value="Unassembled WGS sequence"/>
</dbReference>
<name>A0A075AZ60_ROZAC</name>
<dbReference type="InterPro" id="IPR005135">
    <property type="entry name" value="Endo/exonuclease/phosphatase"/>
</dbReference>
<keyword evidence="3" id="KW-0255">Endonuclease</keyword>
<keyword evidence="3" id="KW-0540">Nuclease</keyword>
<keyword evidence="3" id="KW-0378">Hydrolase</keyword>
<dbReference type="EMBL" id="ML004990">
    <property type="protein sequence ID" value="RKP21079.1"/>
    <property type="molecule type" value="Genomic_DNA"/>
</dbReference>
<dbReference type="Pfam" id="PF03372">
    <property type="entry name" value="Exo_endo_phos"/>
    <property type="match status" value="1"/>
</dbReference>
<keyword evidence="5" id="KW-1185">Reference proteome</keyword>
<keyword evidence="1" id="KW-0472">Membrane</keyword>
<evidence type="ECO:0000313" key="4">
    <source>
        <dbReference type="EMBL" id="RKP21079.1"/>
    </source>
</evidence>
<dbReference type="OrthoDB" id="200415at2759"/>
<dbReference type="EMBL" id="KE561029">
    <property type="protein sequence ID" value="EPZ33854.1"/>
    <property type="molecule type" value="Genomic_DNA"/>
</dbReference>
<accession>A0A075AZ60</accession>
<dbReference type="InterPro" id="IPR036691">
    <property type="entry name" value="Endo/exonu/phosph_ase_sf"/>
</dbReference>
<dbReference type="GO" id="GO:0004527">
    <property type="term" value="F:exonuclease activity"/>
    <property type="evidence" value="ECO:0007669"/>
    <property type="project" value="UniProtKB-KW"/>
</dbReference>
<proteinExistence type="predicted"/>
<dbReference type="STRING" id="988480.A0A075AZ60"/>
<dbReference type="Gene3D" id="3.60.10.10">
    <property type="entry name" value="Endonuclease/exonuclease/phosphatase"/>
    <property type="match status" value="1"/>
</dbReference>
<evidence type="ECO:0000259" key="2">
    <source>
        <dbReference type="Pfam" id="PF03372"/>
    </source>
</evidence>
<reference evidence="3 5" key="1">
    <citation type="journal article" date="2013" name="Curr. Biol.">
        <title>Shared signatures of parasitism and phylogenomics unite Cryptomycota and microsporidia.</title>
        <authorList>
            <person name="James T.Y."/>
            <person name="Pelin A."/>
            <person name="Bonen L."/>
            <person name="Ahrendt S."/>
            <person name="Sain D."/>
            <person name="Corradi N."/>
            <person name="Stajich J.E."/>
        </authorList>
    </citation>
    <scope>NUCLEOTIDE SEQUENCE [LARGE SCALE GENOMIC DNA]</scope>
    <source>
        <strain evidence="3">CSF55</strain>
        <strain evidence="3">CSF55</strain>
    </source>
</reference>
<evidence type="ECO:0000256" key="1">
    <source>
        <dbReference type="SAM" id="Phobius"/>
    </source>
</evidence>
<protein>
    <submittedName>
        <fullName evidence="3">Endonuclease/exonuclease/phosphatase domain-containing protein</fullName>
    </submittedName>
</protein>
<keyword evidence="1" id="KW-0812">Transmembrane</keyword>